<dbReference type="Proteomes" id="UP000182624">
    <property type="component" value="Unassembled WGS sequence"/>
</dbReference>
<dbReference type="Gene3D" id="3.40.50.1980">
    <property type="entry name" value="Nitrogenase molybdenum iron protein domain"/>
    <property type="match status" value="1"/>
</dbReference>
<evidence type="ECO:0000256" key="2">
    <source>
        <dbReference type="SAM" id="SignalP"/>
    </source>
</evidence>
<dbReference type="SUPFAM" id="SSF53807">
    <property type="entry name" value="Helical backbone' metal receptor"/>
    <property type="match status" value="1"/>
</dbReference>
<dbReference type="InterPro" id="IPR050902">
    <property type="entry name" value="ABC_Transporter_SBP"/>
</dbReference>
<protein>
    <submittedName>
        <fullName evidence="4">Iron complex transport system substrate-binding protein</fullName>
    </submittedName>
</protein>
<dbReference type="PROSITE" id="PS50983">
    <property type="entry name" value="FE_B12_PBP"/>
    <property type="match status" value="1"/>
</dbReference>
<dbReference type="PANTHER" id="PTHR30535">
    <property type="entry name" value="VITAMIN B12-BINDING PROTEIN"/>
    <property type="match status" value="1"/>
</dbReference>
<sequence>MKKTLAMIIALLLIITGCGQNTENKILADGEYVCEVSLEGGSGKATVESPTEVVVKDGKIKVVVTWSSSNYDYMIVDGQKFLNEASAGEKSKFTIPVPEFDREFTVIADTTAMSTPHEIEYRLNVHGTGEKDISSKESTTPVINLGHTSTEGLSLTGSLELKYAKEFKVDFYEDSEKNKYNFITIGSGDLEQSFLQSCSDTASQYETIKTDKTYLVSTSVMDLIASIGALDSIRLSGTKKEDWSVDEAKRAMESGSLLYAGKYAAPDYELLLSKGCNFAIENTMIYHNPEVYEKLKSLGITVMIERSSYESDPLGRLEWVKLYGVIYNKLDEATALFDEQEKRVNEVKAKEKTGKSVAVFSINSNGTVTVRQNGDYISSMIDLAGGIYVPKGLTDEEDSNLSTMNITVEDFYAGAKDADLLIYNGTIEGNIDRKKELTEKMPLLEEFKAFKSGMIYCLPESFFQQSTSAADFIEDVNNILEGDTKKLSFLYRLEE</sequence>
<dbReference type="PROSITE" id="PS51257">
    <property type="entry name" value="PROKAR_LIPOPROTEIN"/>
    <property type="match status" value="1"/>
</dbReference>
<gene>
    <name evidence="4" type="ORF">SAMN04487928_1079</name>
</gene>
<reference evidence="5" key="1">
    <citation type="submission" date="2016-10" db="EMBL/GenBank/DDBJ databases">
        <authorList>
            <person name="Varghese N."/>
            <person name="Submissions S."/>
        </authorList>
    </citation>
    <scope>NUCLEOTIDE SEQUENCE [LARGE SCALE GENOMIC DNA]</scope>
    <source>
        <strain evidence="5">P18</strain>
    </source>
</reference>
<dbReference type="OrthoDB" id="9812528at2"/>
<dbReference type="PANTHER" id="PTHR30535:SF34">
    <property type="entry name" value="MOLYBDATE-BINDING PROTEIN MOLA"/>
    <property type="match status" value="1"/>
</dbReference>
<feature type="signal peptide" evidence="2">
    <location>
        <begin position="1"/>
        <end position="21"/>
    </location>
</feature>
<keyword evidence="2" id="KW-0732">Signal</keyword>
<dbReference type="EMBL" id="FOXO01000007">
    <property type="protein sequence ID" value="SFP73032.1"/>
    <property type="molecule type" value="Genomic_DNA"/>
</dbReference>
<accession>A0A1I5SQF7</accession>
<feature type="chain" id="PRO_5038464209" evidence="2">
    <location>
        <begin position="22"/>
        <end position="495"/>
    </location>
</feature>
<dbReference type="InterPro" id="IPR002491">
    <property type="entry name" value="ABC_transptr_periplasmic_BD"/>
</dbReference>
<comment type="similarity">
    <text evidence="1">Belongs to the bacterial solute-binding protein 8 family.</text>
</comment>
<proteinExistence type="inferred from homology"/>
<evidence type="ECO:0000256" key="1">
    <source>
        <dbReference type="ARBA" id="ARBA00008814"/>
    </source>
</evidence>
<dbReference type="GO" id="GO:0071281">
    <property type="term" value="P:cellular response to iron ion"/>
    <property type="evidence" value="ECO:0007669"/>
    <property type="project" value="TreeGrafter"/>
</dbReference>
<dbReference type="RefSeq" id="WP_143087428.1">
    <property type="nucleotide sequence ID" value="NZ_FOXO01000007.1"/>
</dbReference>
<keyword evidence="5" id="KW-1185">Reference proteome</keyword>
<evidence type="ECO:0000259" key="3">
    <source>
        <dbReference type="PROSITE" id="PS50983"/>
    </source>
</evidence>
<dbReference type="AlphaFoldDB" id="A0A1I5SQF7"/>
<dbReference type="Pfam" id="PF01497">
    <property type="entry name" value="Peripla_BP_2"/>
    <property type="match status" value="1"/>
</dbReference>
<feature type="domain" description="Fe/B12 periplasmic-binding" evidence="3">
    <location>
        <begin position="212"/>
        <end position="484"/>
    </location>
</feature>
<evidence type="ECO:0000313" key="4">
    <source>
        <dbReference type="EMBL" id="SFP73032.1"/>
    </source>
</evidence>
<evidence type="ECO:0000313" key="5">
    <source>
        <dbReference type="Proteomes" id="UP000182624"/>
    </source>
</evidence>
<name>A0A1I5SQF7_9FIRM</name>
<organism evidence="4 5">
    <name type="scientific">Butyrivibrio proteoclasticus</name>
    <dbReference type="NCBI Taxonomy" id="43305"/>
    <lineage>
        <taxon>Bacteria</taxon>
        <taxon>Bacillati</taxon>
        <taxon>Bacillota</taxon>
        <taxon>Clostridia</taxon>
        <taxon>Lachnospirales</taxon>
        <taxon>Lachnospiraceae</taxon>
        <taxon>Butyrivibrio</taxon>
    </lineage>
</organism>